<feature type="transmembrane region" description="Helical" evidence="6">
    <location>
        <begin position="12"/>
        <end position="35"/>
    </location>
</feature>
<dbReference type="InterPro" id="IPR036259">
    <property type="entry name" value="MFS_trans_sf"/>
</dbReference>
<dbReference type="CDD" id="cd06173">
    <property type="entry name" value="MFS_MefA_like"/>
    <property type="match status" value="1"/>
</dbReference>
<proteinExistence type="predicted"/>
<keyword evidence="2" id="KW-1003">Cell membrane</keyword>
<name>A0ABP7D829_9ACTN</name>
<feature type="domain" description="Major facilitator superfamily (MFS) profile" evidence="7">
    <location>
        <begin position="1"/>
        <end position="189"/>
    </location>
</feature>
<feature type="transmembrane region" description="Helical" evidence="6">
    <location>
        <begin position="366"/>
        <end position="385"/>
    </location>
</feature>
<evidence type="ECO:0000256" key="1">
    <source>
        <dbReference type="ARBA" id="ARBA00004651"/>
    </source>
</evidence>
<dbReference type="PRINTS" id="PR01988">
    <property type="entry name" value="EXPORTERBACE"/>
</dbReference>
<feature type="transmembrane region" description="Helical" evidence="6">
    <location>
        <begin position="144"/>
        <end position="161"/>
    </location>
</feature>
<keyword evidence="9" id="KW-1185">Reference proteome</keyword>
<dbReference type="PROSITE" id="PS50850">
    <property type="entry name" value="MFS"/>
    <property type="match status" value="1"/>
</dbReference>
<dbReference type="InterPro" id="IPR022324">
    <property type="entry name" value="Bacilysin_exporter_BacE_put"/>
</dbReference>
<feature type="transmembrane region" description="Helical" evidence="6">
    <location>
        <begin position="98"/>
        <end position="123"/>
    </location>
</feature>
<comment type="subcellular location">
    <subcellularLocation>
        <location evidence="1">Cell membrane</location>
        <topology evidence="1">Multi-pass membrane protein</topology>
    </subcellularLocation>
</comment>
<evidence type="ECO:0000256" key="2">
    <source>
        <dbReference type="ARBA" id="ARBA00022475"/>
    </source>
</evidence>
<feature type="transmembrane region" description="Helical" evidence="6">
    <location>
        <begin position="47"/>
        <end position="66"/>
    </location>
</feature>
<feature type="transmembrane region" description="Helical" evidence="6">
    <location>
        <begin position="250"/>
        <end position="269"/>
    </location>
</feature>
<evidence type="ECO:0000256" key="3">
    <source>
        <dbReference type="ARBA" id="ARBA00022692"/>
    </source>
</evidence>
<keyword evidence="5 6" id="KW-0472">Membrane</keyword>
<organism evidence="8 9">
    <name type="scientific">Microlunatus aurantiacus</name>
    <dbReference type="NCBI Taxonomy" id="446786"/>
    <lineage>
        <taxon>Bacteria</taxon>
        <taxon>Bacillati</taxon>
        <taxon>Actinomycetota</taxon>
        <taxon>Actinomycetes</taxon>
        <taxon>Propionibacteriales</taxon>
        <taxon>Propionibacteriaceae</taxon>
        <taxon>Microlunatus</taxon>
    </lineage>
</organism>
<comment type="caution">
    <text evidence="8">The sequence shown here is derived from an EMBL/GenBank/DDBJ whole genome shotgun (WGS) entry which is preliminary data.</text>
</comment>
<feature type="transmembrane region" description="Helical" evidence="6">
    <location>
        <begin position="167"/>
        <end position="184"/>
    </location>
</feature>
<feature type="transmembrane region" description="Helical" evidence="6">
    <location>
        <begin position="218"/>
        <end position="238"/>
    </location>
</feature>
<keyword evidence="4 6" id="KW-1133">Transmembrane helix</keyword>
<sequence length="412" mass="42712">MRELIRHRDFRLLLAGQTLAMFGDWTLLLVFGIWAKTLTGSNAVAGLTVFAMVAPGLLAPFAGVVVDRLPRRAVMIGLNLVSAVVVSSLWFVHDRDQLWILFAVAVWYGFSGVMFNAAISGLVQAMLPMDQVGPANGLLATVRQGLRLIGPLAGAGLFAYAGGRWVATLDAAILVLASVVLLFLRHREIRAPRVVVPFRVELTAGLLHLWRSPLLRRLAVTTVLFSVAIGMVEPTVYALVGDGLRRPPEFVGVLVSVQGAGAILGGIVVSGAIRRVSEPTLIVVGLLVIATGAALCTIPALPAALLGFGLVGVGIPLLGVAIATLLQRCTPNEVMGRVAAGYDMIGTVPTTASIAAGAILVGLWPFQLILGLTAVGCVAAALSMLPARRALSAVGTGAPPPASGVPGVVPAP</sequence>
<dbReference type="InterPro" id="IPR020846">
    <property type="entry name" value="MFS_dom"/>
</dbReference>
<keyword evidence="3 6" id="KW-0812">Transmembrane</keyword>
<dbReference type="Proteomes" id="UP001500051">
    <property type="component" value="Unassembled WGS sequence"/>
</dbReference>
<dbReference type="Gene3D" id="1.20.1250.20">
    <property type="entry name" value="MFS general substrate transporter like domains"/>
    <property type="match status" value="1"/>
</dbReference>
<reference evidence="9" key="1">
    <citation type="journal article" date="2019" name="Int. J. Syst. Evol. Microbiol.">
        <title>The Global Catalogue of Microorganisms (GCM) 10K type strain sequencing project: providing services to taxonomists for standard genome sequencing and annotation.</title>
        <authorList>
            <consortium name="The Broad Institute Genomics Platform"/>
            <consortium name="The Broad Institute Genome Sequencing Center for Infectious Disease"/>
            <person name="Wu L."/>
            <person name="Ma J."/>
        </authorList>
    </citation>
    <scope>NUCLEOTIDE SEQUENCE [LARGE SCALE GENOMIC DNA]</scope>
    <source>
        <strain evidence="9">JCM 16548</strain>
    </source>
</reference>
<dbReference type="PANTHER" id="PTHR23513:SF6">
    <property type="entry name" value="MAJOR FACILITATOR SUPERFAMILY ASSOCIATED DOMAIN-CONTAINING PROTEIN"/>
    <property type="match status" value="1"/>
</dbReference>
<dbReference type="InterPro" id="IPR011701">
    <property type="entry name" value="MFS"/>
</dbReference>
<gene>
    <name evidence="8" type="ORF">GCM10022204_16940</name>
</gene>
<evidence type="ECO:0000313" key="9">
    <source>
        <dbReference type="Proteomes" id="UP001500051"/>
    </source>
</evidence>
<accession>A0ABP7D829</accession>
<evidence type="ECO:0000313" key="8">
    <source>
        <dbReference type="EMBL" id="GAA3700765.1"/>
    </source>
</evidence>
<feature type="transmembrane region" description="Helical" evidence="6">
    <location>
        <begin position="73"/>
        <end position="92"/>
    </location>
</feature>
<evidence type="ECO:0000259" key="7">
    <source>
        <dbReference type="PROSITE" id="PS50850"/>
    </source>
</evidence>
<evidence type="ECO:0000256" key="5">
    <source>
        <dbReference type="ARBA" id="ARBA00023136"/>
    </source>
</evidence>
<feature type="transmembrane region" description="Helical" evidence="6">
    <location>
        <begin position="307"/>
        <end position="326"/>
    </location>
</feature>
<dbReference type="SUPFAM" id="SSF103473">
    <property type="entry name" value="MFS general substrate transporter"/>
    <property type="match status" value="1"/>
</dbReference>
<evidence type="ECO:0000256" key="4">
    <source>
        <dbReference type="ARBA" id="ARBA00022989"/>
    </source>
</evidence>
<dbReference type="RefSeq" id="WP_344811888.1">
    <property type="nucleotide sequence ID" value="NZ_BAAAYX010000004.1"/>
</dbReference>
<evidence type="ECO:0000256" key="6">
    <source>
        <dbReference type="SAM" id="Phobius"/>
    </source>
</evidence>
<protein>
    <submittedName>
        <fullName evidence="8">MFS transporter</fullName>
    </submittedName>
</protein>
<dbReference type="Pfam" id="PF07690">
    <property type="entry name" value="MFS_1"/>
    <property type="match status" value="1"/>
</dbReference>
<feature type="transmembrane region" description="Helical" evidence="6">
    <location>
        <begin position="281"/>
        <end position="301"/>
    </location>
</feature>
<feature type="transmembrane region" description="Helical" evidence="6">
    <location>
        <begin position="338"/>
        <end position="360"/>
    </location>
</feature>
<dbReference type="EMBL" id="BAAAYX010000004">
    <property type="protein sequence ID" value="GAA3700765.1"/>
    <property type="molecule type" value="Genomic_DNA"/>
</dbReference>
<dbReference type="PANTHER" id="PTHR23513">
    <property type="entry name" value="INTEGRAL MEMBRANE EFFLUX PROTEIN-RELATED"/>
    <property type="match status" value="1"/>
</dbReference>